<evidence type="ECO:0000313" key="3">
    <source>
        <dbReference type="Proteomes" id="UP000580250"/>
    </source>
</evidence>
<evidence type="ECO:0000256" key="1">
    <source>
        <dbReference type="SAM" id="MobiDB-lite"/>
    </source>
</evidence>
<dbReference type="PANTHER" id="PTHR47331">
    <property type="entry name" value="PHD-TYPE DOMAIN-CONTAINING PROTEIN"/>
    <property type="match status" value="1"/>
</dbReference>
<reference evidence="2 3" key="1">
    <citation type="submission" date="2020-08" db="EMBL/GenBank/DDBJ databases">
        <authorList>
            <person name="Koutsovoulos G."/>
            <person name="Danchin GJ E."/>
        </authorList>
    </citation>
    <scope>NUCLEOTIDE SEQUENCE [LARGE SCALE GENOMIC DNA]</scope>
</reference>
<sequence>MSRILRQELSVAVTSLVERLKNADSYIDKIKSTPTEEEERELLIEVEMELVHLSQRTEKLQSVIRHYHQYMEGLSEAKQDEEENFLVNYLTDDEKSDRNEIQHHWPITSLVNRANEAINHLKAYRVMRQMTDSNSNNSPSAQGSINLNESQRTHIIWPNQERCQLYSDEKEEREWTRLRRNVRQNDRDAYEPELRIRQEPSQTTISSLNALKVDSVRLPTFGGDIREWRTFWAAFEHAVDRQPYPLFQKHLLLLQNLREGSAAREAIIGYPPSDTNYPIIKEILKDKYGNDDQLSDQLEAQLLKLQPIRNNLRELSQFQKEVERICLQLERLGGPKQRFICNIIKSKLPQEVLQQLITEELRSRRRWDDTDLRNALADIVKIRQATEECIASFQHEPRREQHRDQNNYEAYGRERFEVRQETRPTPRPMEQPIAVPGGNENDNYRENNEPFCSLCCNPGHKPSQCSTYSTPQQREVRLLEQGRCLKCLQQNHTTEQCQRLSNCRKCGSGQHHFLICAPPPNPIDYSTTQVCYPAPRLDVQSFGVQSSTLPPTSNSNVSQRQTSPRRNEEPNPDGTVGNATMFNSQRDTTAMCSLHESMVSVKEVKEETAPVMETQDTMEPEAVKEESKPTLDSSTYDDKEKLISKHIEVSCKVIRSECVLTIVRLVSRSQISYTVKEPVVQEKPSKASQEVLDNIPLQKEELTDCVQPSKQPEDIRIHTLAKCNEVTTSEMTIKNDNDNTSVNPDRSSKESSQPILQNPTTLPPIKIQLNRKNVKWKTCHDSITDQYHPSGKDNIDNAKIDKTIFELDPSTNPGWFCLILILRVVIGIIQCLRPRQLHVFKTSKAYIKQPMHDSYSKQDDKTVCIWSIRHDQYSLLENCATYPTNNVDTSHHALISSDGLLYLKPRANFCNGPETIMKCHHSGRYGIWMIGKTSTGFVYIFLQLPPTFRIYRQVESKQQPTKPTQSRLRLYHQNIRLDVIYLESRMRRLIRLNPFDHFDNKTTAPIFTIQFNDFHSIYFLRGRPDVPSRKRKDLRQMDRFSTNRYLHLIHHPQMKPMRSMELEWRKP</sequence>
<proteinExistence type="predicted"/>
<dbReference type="EMBL" id="CAJEWN010001402">
    <property type="protein sequence ID" value="CAD2197174.1"/>
    <property type="molecule type" value="Genomic_DNA"/>
</dbReference>
<name>A0A6V7XCZ0_MELEN</name>
<gene>
    <name evidence="2" type="ORF">MENT_LOCUS50396</name>
</gene>
<dbReference type="AlphaFoldDB" id="A0A6V7XCZ0"/>
<evidence type="ECO:0000313" key="2">
    <source>
        <dbReference type="EMBL" id="CAD2197174.1"/>
    </source>
</evidence>
<dbReference type="InterPro" id="IPR005312">
    <property type="entry name" value="DUF1759"/>
</dbReference>
<protein>
    <submittedName>
        <fullName evidence="2">Uncharacterized protein</fullName>
    </submittedName>
</protein>
<feature type="region of interest" description="Disordered" evidence="1">
    <location>
        <begin position="544"/>
        <end position="581"/>
    </location>
</feature>
<organism evidence="2 3">
    <name type="scientific">Meloidogyne enterolobii</name>
    <name type="common">Root-knot nematode worm</name>
    <name type="synonym">Meloidogyne mayaguensis</name>
    <dbReference type="NCBI Taxonomy" id="390850"/>
    <lineage>
        <taxon>Eukaryota</taxon>
        <taxon>Metazoa</taxon>
        <taxon>Ecdysozoa</taxon>
        <taxon>Nematoda</taxon>
        <taxon>Chromadorea</taxon>
        <taxon>Rhabditida</taxon>
        <taxon>Tylenchina</taxon>
        <taxon>Tylenchomorpha</taxon>
        <taxon>Tylenchoidea</taxon>
        <taxon>Meloidogynidae</taxon>
        <taxon>Meloidogyninae</taxon>
        <taxon>Meloidogyne</taxon>
    </lineage>
</organism>
<dbReference type="OrthoDB" id="5967017at2759"/>
<dbReference type="Pfam" id="PF03564">
    <property type="entry name" value="DUF1759"/>
    <property type="match status" value="1"/>
</dbReference>
<feature type="region of interest" description="Disordered" evidence="1">
    <location>
        <begin position="606"/>
        <end position="635"/>
    </location>
</feature>
<accession>A0A6V7XCZ0</accession>
<feature type="region of interest" description="Disordered" evidence="1">
    <location>
        <begin position="419"/>
        <end position="442"/>
    </location>
</feature>
<feature type="region of interest" description="Disordered" evidence="1">
    <location>
        <begin position="731"/>
        <end position="761"/>
    </location>
</feature>
<feature type="compositionally biased region" description="Polar residues" evidence="1">
    <location>
        <begin position="731"/>
        <end position="760"/>
    </location>
</feature>
<comment type="caution">
    <text evidence="2">The sequence shown here is derived from an EMBL/GenBank/DDBJ whole genome shotgun (WGS) entry which is preliminary data.</text>
</comment>
<feature type="compositionally biased region" description="Polar residues" evidence="1">
    <location>
        <begin position="544"/>
        <end position="564"/>
    </location>
</feature>
<dbReference type="Proteomes" id="UP000580250">
    <property type="component" value="Unassembled WGS sequence"/>
</dbReference>